<protein>
    <recommendedName>
        <fullName evidence="3">FLYWCH-type domain-containing protein</fullName>
    </recommendedName>
</protein>
<dbReference type="AlphaFoldDB" id="A0A1Y2DJF5"/>
<name>A0A1Y2DJF5_9FUNG</name>
<evidence type="ECO:0000313" key="2">
    <source>
        <dbReference type="Proteomes" id="UP000193920"/>
    </source>
</evidence>
<accession>A0A1Y2DJF5</accession>
<organism evidence="1 2">
    <name type="scientific">Neocallimastix californiae</name>
    <dbReference type="NCBI Taxonomy" id="1754190"/>
    <lineage>
        <taxon>Eukaryota</taxon>
        <taxon>Fungi</taxon>
        <taxon>Fungi incertae sedis</taxon>
        <taxon>Chytridiomycota</taxon>
        <taxon>Chytridiomycota incertae sedis</taxon>
        <taxon>Neocallimastigomycetes</taxon>
        <taxon>Neocallimastigales</taxon>
        <taxon>Neocallimastigaceae</taxon>
        <taxon>Neocallimastix</taxon>
    </lineage>
</organism>
<evidence type="ECO:0008006" key="3">
    <source>
        <dbReference type="Google" id="ProtNLM"/>
    </source>
</evidence>
<dbReference type="Proteomes" id="UP000193920">
    <property type="component" value="Unassembled WGS sequence"/>
</dbReference>
<evidence type="ECO:0000313" key="1">
    <source>
        <dbReference type="EMBL" id="ORY59360.1"/>
    </source>
</evidence>
<sequence length="103" mass="12289">MLNLSFKRKSNSKKYKCTEYKTLNKCPSFHYFKQYESILEYDDDLHNHLENKFEAAKSIVKNKNKDKISNSSISFNVNIKRKYDEISQDMVLYVLDIIQLNPI</sequence>
<comment type="caution">
    <text evidence="1">The sequence shown here is derived from an EMBL/GenBank/DDBJ whole genome shotgun (WGS) entry which is preliminary data.</text>
</comment>
<gene>
    <name evidence="1" type="ORF">LY90DRAFT_506028</name>
</gene>
<dbReference type="EMBL" id="MCOG01000064">
    <property type="protein sequence ID" value="ORY59360.1"/>
    <property type="molecule type" value="Genomic_DNA"/>
</dbReference>
<reference evidence="1 2" key="1">
    <citation type="submission" date="2016-08" db="EMBL/GenBank/DDBJ databases">
        <title>A Parts List for Fungal Cellulosomes Revealed by Comparative Genomics.</title>
        <authorList>
            <consortium name="DOE Joint Genome Institute"/>
            <person name="Haitjema C.H."/>
            <person name="Gilmore S.P."/>
            <person name="Henske J.K."/>
            <person name="Solomon K.V."/>
            <person name="De Groot R."/>
            <person name="Kuo A."/>
            <person name="Mondo S.J."/>
            <person name="Salamov A.A."/>
            <person name="Labutti K."/>
            <person name="Zhao Z."/>
            <person name="Chiniquy J."/>
            <person name="Barry K."/>
            <person name="Brewer H.M."/>
            <person name="Purvine S.O."/>
            <person name="Wright A.T."/>
            <person name="Boxma B."/>
            <person name="Van Alen T."/>
            <person name="Hackstein J.H."/>
            <person name="Baker S.E."/>
            <person name="Grigoriev I.V."/>
            <person name="O'Malley M.A."/>
        </authorList>
    </citation>
    <scope>NUCLEOTIDE SEQUENCE [LARGE SCALE GENOMIC DNA]</scope>
    <source>
        <strain evidence="1 2">G1</strain>
    </source>
</reference>
<keyword evidence="2" id="KW-1185">Reference proteome</keyword>
<dbReference type="STRING" id="1754190.A0A1Y2DJF5"/>
<proteinExistence type="predicted"/>